<reference evidence="2 3" key="1">
    <citation type="submission" date="2023-11" db="EMBL/GenBank/DDBJ databases">
        <authorList>
            <person name="Hedman E."/>
            <person name="Englund M."/>
            <person name="Stromberg M."/>
            <person name="Nyberg Akerstrom W."/>
            <person name="Nylinder S."/>
            <person name="Jareborg N."/>
            <person name="Kallberg Y."/>
            <person name="Kronander E."/>
        </authorList>
    </citation>
    <scope>NUCLEOTIDE SEQUENCE [LARGE SCALE GENOMIC DNA]</scope>
</reference>
<evidence type="ECO:0000259" key="1">
    <source>
        <dbReference type="Pfam" id="PF00567"/>
    </source>
</evidence>
<dbReference type="PANTHER" id="PTHR16442">
    <property type="entry name" value="RING FINGER PROTEIN 17"/>
    <property type="match status" value="1"/>
</dbReference>
<dbReference type="Pfam" id="PF00567">
    <property type="entry name" value="TUDOR"/>
    <property type="match status" value="2"/>
</dbReference>
<dbReference type="PANTHER" id="PTHR16442:SF1">
    <property type="entry name" value="RING FINGER PROTEIN 17"/>
    <property type="match status" value="1"/>
</dbReference>
<organism evidence="2 3">
    <name type="scientific">Parnassius mnemosyne</name>
    <name type="common">clouded apollo</name>
    <dbReference type="NCBI Taxonomy" id="213953"/>
    <lineage>
        <taxon>Eukaryota</taxon>
        <taxon>Metazoa</taxon>
        <taxon>Ecdysozoa</taxon>
        <taxon>Arthropoda</taxon>
        <taxon>Hexapoda</taxon>
        <taxon>Insecta</taxon>
        <taxon>Pterygota</taxon>
        <taxon>Neoptera</taxon>
        <taxon>Endopterygota</taxon>
        <taxon>Lepidoptera</taxon>
        <taxon>Glossata</taxon>
        <taxon>Ditrysia</taxon>
        <taxon>Papilionoidea</taxon>
        <taxon>Papilionidae</taxon>
        <taxon>Parnassiinae</taxon>
        <taxon>Parnassini</taxon>
        <taxon>Parnassius</taxon>
        <taxon>Driopa</taxon>
    </lineage>
</organism>
<dbReference type="EMBL" id="CAVLGL010000081">
    <property type="protein sequence ID" value="CAK1586800.1"/>
    <property type="molecule type" value="Genomic_DNA"/>
</dbReference>
<protein>
    <recommendedName>
        <fullName evidence="1">Tudor domain-containing protein</fullName>
    </recommendedName>
</protein>
<keyword evidence="3" id="KW-1185">Reference proteome</keyword>
<dbReference type="AlphaFoldDB" id="A0AAV1KVI4"/>
<dbReference type="InterPro" id="IPR035437">
    <property type="entry name" value="SNase_OB-fold_sf"/>
</dbReference>
<proteinExistence type="predicted"/>
<dbReference type="GO" id="GO:0005737">
    <property type="term" value="C:cytoplasm"/>
    <property type="evidence" value="ECO:0007669"/>
    <property type="project" value="UniProtKB-ARBA"/>
</dbReference>
<sequence length="386" mass="44415">MEPITELMQKISINNFDIGSATWVDVTHINNPHSFFVRPTTYRMDMPTIQARGNKIEISDLQLQMLIIYKSKILKCYCRGQILHIDKSDDTSTCDIFAIDYGCIEKSISVRRIYHPRLKINIPPLASHCQLADCKSKEDVWSSEVVDAMKCFVGEERAKLIVRGRTPDKLIVELINTCPDDIATMLALTGYTTLGYSQNVISRIPTLSTEKHYYTYKELKEGDTLHVRIQSGNNLNSFYVAQIDDYKKYIKERENLTWYSKEKRSLQPEDMKENKPISVFVSQLGRYERAIIKQINVPEDKALVQLVDWGSIIEADVSRMKPMSQFYFANPVIAIYCSAQESQVWDNGLQRFLHPGYEFIIAVKKPGNQFDSPNIVKISPLSIFKK</sequence>
<gene>
    <name evidence="2" type="ORF">PARMNEM_LOCUS7704</name>
</gene>
<evidence type="ECO:0000313" key="2">
    <source>
        <dbReference type="EMBL" id="CAK1586800.1"/>
    </source>
</evidence>
<accession>A0AAV1KVI4</accession>
<evidence type="ECO:0000313" key="3">
    <source>
        <dbReference type="Proteomes" id="UP001314205"/>
    </source>
</evidence>
<dbReference type="Gene3D" id="2.40.50.90">
    <property type="match status" value="1"/>
</dbReference>
<dbReference type="SUPFAM" id="SSF63748">
    <property type="entry name" value="Tudor/PWWP/MBT"/>
    <property type="match status" value="2"/>
</dbReference>
<name>A0AAV1KVI4_9NEOP</name>
<feature type="domain" description="Tudor" evidence="1">
    <location>
        <begin position="24"/>
        <end position="132"/>
    </location>
</feature>
<dbReference type="Gene3D" id="2.30.30.140">
    <property type="match status" value="1"/>
</dbReference>
<dbReference type="Proteomes" id="UP001314205">
    <property type="component" value="Unassembled WGS sequence"/>
</dbReference>
<comment type="caution">
    <text evidence="2">The sequence shown here is derived from an EMBL/GenBank/DDBJ whole genome shotgun (WGS) entry which is preliminary data.</text>
</comment>
<dbReference type="InterPro" id="IPR002999">
    <property type="entry name" value="Tudor"/>
</dbReference>
<feature type="domain" description="Tudor" evidence="1">
    <location>
        <begin position="220"/>
        <end position="338"/>
    </location>
</feature>